<dbReference type="AlphaFoldDB" id="A0A6B8KDQ8"/>
<sequence>MANGDLVQLSAAKAWLGVATSDDDALLASLISQISRAIYNSINRSFVLPRDVVESYDGHGRDALQLRNWPVGSIAGLTIGGLAVPRAPGPAPTAGFVLEAADDEPTGAMQQIFLRGGYRFHKGRQNVVVSYRTGYEILGETRTIPPIAPFTLSAFAPYGAFAVDSGAFYANGAGLICVASNPVAGQYTVDGIGTYGFSAADAGAGVALSYGYIPADLSQCALEWVAERYRYKDRIGMVSKSLGGQETASFRLEAVPAFVAQSLTNFRRIIAN</sequence>
<dbReference type="CDD" id="cd08054">
    <property type="entry name" value="gp6"/>
    <property type="match status" value="1"/>
</dbReference>
<dbReference type="RefSeq" id="WP_136496100.1">
    <property type="nucleotide sequence ID" value="NZ_CP046052.1"/>
</dbReference>
<dbReference type="OrthoDB" id="7983110at2"/>
<dbReference type="KEGG" id="mhey:H2LOC_009015"/>
<proteinExistence type="predicted"/>
<reference evidence="1 2" key="1">
    <citation type="submission" date="2019-11" db="EMBL/GenBank/DDBJ databases">
        <title>The genome sequence of Methylocystis heyeri.</title>
        <authorList>
            <person name="Oshkin I.Y."/>
            <person name="Miroshnikov K."/>
            <person name="Dedysh S.N."/>
        </authorList>
    </citation>
    <scope>NUCLEOTIDE SEQUENCE [LARGE SCALE GENOMIC DNA]</scope>
    <source>
        <strain evidence="1 2">H2</strain>
    </source>
</reference>
<evidence type="ECO:0000313" key="2">
    <source>
        <dbReference type="Proteomes" id="UP000309061"/>
    </source>
</evidence>
<evidence type="ECO:0008006" key="3">
    <source>
        <dbReference type="Google" id="ProtNLM"/>
    </source>
</evidence>
<dbReference type="EMBL" id="CP046052">
    <property type="protein sequence ID" value="QGM45829.1"/>
    <property type="molecule type" value="Genomic_DNA"/>
</dbReference>
<evidence type="ECO:0000313" key="1">
    <source>
        <dbReference type="EMBL" id="QGM45829.1"/>
    </source>
</evidence>
<organism evidence="1 2">
    <name type="scientific">Methylocystis heyeri</name>
    <dbReference type="NCBI Taxonomy" id="391905"/>
    <lineage>
        <taxon>Bacteria</taxon>
        <taxon>Pseudomonadati</taxon>
        <taxon>Pseudomonadota</taxon>
        <taxon>Alphaproteobacteria</taxon>
        <taxon>Hyphomicrobiales</taxon>
        <taxon>Methylocystaceae</taxon>
        <taxon>Methylocystis</taxon>
    </lineage>
</organism>
<dbReference type="InterPro" id="IPR021146">
    <property type="entry name" value="Phage_gp6-like_head-tail"/>
</dbReference>
<gene>
    <name evidence="1" type="ORF">H2LOC_009015</name>
</gene>
<dbReference type="Pfam" id="PF05135">
    <property type="entry name" value="Phage_connect_1"/>
    <property type="match status" value="1"/>
</dbReference>
<keyword evidence="2" id="KW-1185">Reference proteome</keyword>
<protein>
    <recommendedName>
        <fullName evidence="3">Phage gp6-like head-tail connector protein</fullName>
    </recommendedName>
</protein>
<accession>A0A6B8KDQ8</accession>
<dbReference type="Proteomes" id="UP000309061">
    <property type="component" value="Chromosome"/>
</dbReference>
<name>A0A6B8KDQ8_9HYPH</name>